<keyword evidence="11 14" id="KW-1133">Transmembrane helix</keyword>
<dbReference type="GO" id="GO:0008658">
    <property type="term" value="F:penicillin binding"/>
    <property type="evidence" value="ECO:0007669"/>
    <property type="project" value="UniProtKB-UniRule"/>
</dbReference>
<accession>A0A831W5I7</accession>
<dbReference type="EMBL" id="DRKP01000095">
    <property type="protein sequence ID" value="HEB96423.1"/>
    <property type="molecule type" value="Genomic_DNA"/>
</dbReference>
<keyword evidence="5 14" id="KW-0121">Carboxypeptidase</keyword>
<dbReference type="Pfam" id="PF03717">
    <property type="entry name" value="PBP_dimer"/>
    <property type="match status" value="1"/>
</dbReference>
<keyword evidence="12 14" id="KW-0472">Membrane</keyword>
<dbReference type="Gene3D" id="3.90.1310.10">
    <property type="entry name" value="Penicillin-binding protein 2a (Domain 2)"/>
    <property type="match status" value="1"/>
</dbReference>
<dbReference type="SUPFAM" id="SSF56601">
    <property type="entry name" value="beta-lactamase/transpeptidase-like"/>
    <property type="match status" value="1"/>
</dbReference>
<dbReference type="Gene3D" id="3.40.710.10">
    <property type="entry name" value="DD-peptidase/beta-lactamase superfamily"/>
    <property type="match status" value="1"/>
</dbReference>
<evidence type="ECO:0000256" key="2">
    <source>
        <dbReference type="ARBA" id="ARBA00004236"/>
    </source>
</evidence>
<comment type="pathway">
    <text evidence="14">Cell wall biogenesis; peptidoglycan biosynthesis.</text>
</comment>
<keyword evidence="7 14" id="KW-0812">Transmembrane</keyword>
<comment type="caution">
    <text evidence="17">The sequence shown here is derived from an EMBL/GenBank/DDBJ whole genome shotgun (WGS) entry which is preliminary data.</text>
</comment>
<evidence type="ECO:0000256" key="3">
    <source>
        <dbReference type="ARBA" id="ARBA00022475"/>
    </source>
</evidence>
<keyword evidence="8 14" id="KW-0378">Hydrolase</keyword>
<dbReference type="AlphaFoldDB" id="A0A831W5I7"/>
<dbReference type="GO" id="GO:0009252">
    <property type="term" value="P:peptidoglycan biosynthetic process"/>
    <property type="evidence" value="ECO:0007669"/>
    <property type="project" value="UniProtKB-UniRule"/>
</dbReference>
<keyword evidence="10 14" id="KW-0573">Peptidoglycan synthesis</keyword>
<evidence type="ECO:0000256" key="13">
    <source>
        <dbReference type="ARBA" id="ARBA00023316"/>
    </source>
</evidence>
<evidence type="ECO:0000256" key="8">
    <source>
        <dbReference type="ARBA" id="ARBA00022801"/>
    </source>
</evidence>
<dbReference type="Pfam" id="PF00905">
    <property type="entry name" value="Transpeptidase"/>
    <property type="match status" value="1"/>
</dbReference>
<organism evidence="17">
    <name type="scientific">Sedimenticola thiotaurini</name>
    <dbReference type="NCBI Taxonomy" id="1543721"/>
    <lineage>
        <taxon>Bacteria</taxon>
        <taxon>Pseudomonadati</taxon>
        <taxon>Pseudomonadota</taxon>
        <taxon>Gammaproteobacteria</taxon>
        <taxon>Chromatiales</taxon>
        <taxon>Sedimenticolaceae</taxon>
        <taxon>Sedimenticola</taxon>
    </lineage>
</organism>
<evidence type="ECO:0000256" key="6">
    <source>
        <dbReference type="ARBA" id="ARBA00022670"/>
    </source>
</evidence>
<gene>
    <name evidence="14 17" type="primary">mrdA</name>
    <name evidence="17" type="ORF">ENI96_08325</name>
</gene>
<feature type="domain" description="Penicillin-binding protein transpeptidase" evidence="15">
    <location>
        <begin position="269"/>
        <end position="609"/>
    </location>
</feature>
<comment type="caution">
    <text evidence="14">Lacks conserved residue(s) required for the propagation of feature annotation.</text>
</comment>
<evidence type="ECO:0000256" key="14">
    <source>
        <dbReference type="HAMAP-Rule" id="MF_02081"/>
    </source>
</evidence>
<comment type="function">
    <text evidence="14">Catalyzes cross-linking of the peptidoglycan cell wall.</text>
</comment>
<dbReference type="GO" id="GO:0006508">
    <property type="term" value="P:proteolysis"/>
    <property type="evidence" value="ECO:0007669"/>
    <property type="project" value="UniProtKB-KW"/>
</dbReference>
<dbReference type="GO" id="GO:0008360">
    <property type="term" value="P:regulation of cell shape"/>
    <property type="evidence" value="ECO:0007669"/>
    <property type="project" value="UniProtKB-KW"/>
</dbReference>
<dbReference type="GO" id="GO:0009002">
    <property type="term" value="F:serine-type D-Ala-D-Ala carboxypeptidase activity"/>
    <property type="evidence" value="ECO:0007669"/>
    <property type="project" value="UniProtKB-UniRule"/>
</dbReference>
<dbReference type="SUPFAM" id="SSF56519">
    <property type="entry name" value="Penicillin binding protein dimerisation domain"/>
    <property type="match status" value="1"/>
</dbReference>
<dbReference type="InterPro" id="IPR036138">
    <property type="entry name" value="PBP_dimer_sf"/>
</dbReference>
<proteinExistence type="inferred from homology"/>
<name>A0A831W5I7_9GAMM</name>
<dbReference type="UniPathway" id="UPA00219"/>
<feature type="transmembrane region" description="Helical" evidence="14">
    <location>
        <begin position="23"/>
        <end position="42"/>
    </location>
</feature>
<evidence type="ECO:0000256" key="7">
    <source>
        <dbReference type="ARBA" id="ARBA00022692"/>
    </source>
</evidence>
<dbReference type="Proteomes" id="UP000886251">
    <property type="component" value="Unassembled WGS sequence"/>
</dbReference>
<evidence type="ECO:0000259" key="16">
    <source>
        <dbReference type="Pfam" id="PF03717"/>
    </source>
</evidence>
<dbReference type="NCBIfam" id="TIGR03423">
    <property type="entry name" value="pbp2_mrdA"/>
    <property type="match status" value="1"/>
</dbReference>
<dbReference type="InterPro" id="IPR017790">
    <property type="entry name" value="Penicillin-binding_protein_2"/>
</dbReference>
<evidence type="ECO:0000256" key="1">
    <source>
        <dbReference type="ARBA" id="ARBA00004167"/>
    </source>
</evidence>
<dbReference type="HAMAP" id="MF_02081">
    <property type="entry name" value="MrdA_transpept"/>
    <property type="match status" value="1"/>
</dbReference>
<dbReference type="FunFam" id="3.40.710.10:FF:000024">
    <property type="entry name" value="Penicillin-binding protein 2"/>
    <property type="match status" value="1"/>
</dbReference>
<comment type="catalytic activity">
    <reaction evidence="14">
        <text>Preferential cleavage: (Ac)2-L-Lys-D-Ala-|-D-Ala. Also transpeptidation of peptidyl-alanyl moieties that are N-acyl substituents of D-alanine.</text>
        <dbReference type="EC" id="3.4.16.4"/>
    </reaction>
</comment>
<dbReference type="InterPro" id="IPR005311">
    <property type="entry name" value="PBP_dimer"/>
</dbReference>
<evidence type="ECO:0000256" key="12">
    <source>
        <dbReference type="ARBA" id="ARBA00023136"/>
    </source>
</evidence>
<protein>
    <recommendedName>
        <fullName evidence="14">Peptidoglycan D,D-transpeptidase MrdA</fullName>
        <ecNumber evidence="14">3.4.16.4</ecNumber>
    </recommendedName>
    <alternativeName>
        <fullName evidence="14">Penicillin-binding protein 2</fullName>
        <shortName evidence="14">PBP-2</shortName>
    </alternativeName>
</protein>
<comment type="subcellular location">
    <subcellularLocation>
        <location evidence="14">Cell inner membrane</location>
        <topology evidence="14">Single-pass membrane protein</topology>
    </subcellularLocation>
    <subcellularLocation>
        <location evidence="2">Cell membrane</location>
    </subcellularLocation>
    <subcellularLocation>
        <location evidence="1">Membrane</location>
        <topology evidence="1">Single-pass membrane protein</topology>
    </subcellularLocation>
</comment>
<feature type="domain" description="Penicillin-binding protein dimerisation" evidence="16">
    <location>
        <begin position="66"/>
        <end position="237"/>
    </location>
</feature>
<dbReference type="PANTHER" id="PTHR30627:SF2">
    <property type="entry name" value="PEPTIDOGLYCAN D,D-TRANSPEPTIDASE MRDA"/>
    <property type="match status" value="1"/>
</dbReference>
<dbReference type="Gene3D" id="3.30.1390.30">
    <property type="entry name" value="Penicillin-binding protein 2a, domain 3"/>
    <property type="match status" value="1"/>
</dbReference>
<reference evidence="17" key="1">
    <citation type="journal article" date="2020" name="mSystems">
        <title>Genome- and Community-Level Interaction Insights into Carbon Utilization and Element Cycling Functions of Hydrothermarchaeota in Hydrothermal Sediment.</title>
        <authorList>
            <person name="Zhou Z."/>
            <person name="Liu Y."/>
            <person name="Xu W."/>
            <person name="Pan J."/>
            <person name="Luo Z.H."/>
            <person name="Li M."/>
        </authorList>
    </citation>
    <scope>NUCLEOTIDE SEQUENCE [LARGE SCALE GENOMIC DNA]</scope>
    <source>
        <strain evidence="17">HyVt-443</strain>
    </source>
</reference>
<sequence length="616" mass="68677">MALLTKIRLKDHLRETRLFRDRVVVAVILVLLLVSGLILRLINLQIVNHDHFTTLSQDNRVKVQPLPPTRGLIYDRNGTILAQNLPTYSLEVTPERVEDMEKTLAGIGRIVEISDSDRRRFERLRKQKRRFDSIPIRIRLDPDEVARLAVSRHRFPGVEIQAKLLRDYPLGPVTAHVIGYVGRINQEELKTIDTSAYSGTSHIGKNGVEKTYEEMLHGKVGLQQVEVNALGRVIRVLQSQPPEPGRDLYLSLDAGLQAAAMEAFGDYTGGAVAIDPRNGQVLALVSQPGYDPNLFVEGISPKEYRALQQSEEKPLFNRALRGQYPPGSTVKPFIGLGGLETGVTDITRKTFCPGFFRLPGRKHKYRDWKKAGHGLVNLSDAITQSCDVYYYDLANRMGVDRLHAFLSRFGFGRRTGIDVAGERPGLLPSREWKRRARKQPWYPGETLIMGIGQGYFLSTPLQLAHATAVLAAGGIDHPPRVVQATLGSGDPAPVPLPPPQPVVLEKSLPGNWDDVVDAMVQVIEGRRGTARRIRDERYRIAGKTGTAQVFTVKQDEEYDADKISRKNRDHALFIAFAPVEDPRIAVAVIVENGEHGGSTAAPIAKRIMDYYLMGDR</sequence>
<evidence type="ECO:0000256" key="4">
    <source>
        <dbReference type="ARBA" id="ARBA00022519"/>
    </source>
</evidence>
<evidence type="ECO:0000256" key="10">
    <source>
        <dbReference type="ARBA" id="ARBA00022984"/>
    </source>
</evidence>
<keyword evidence="4 14" id="KW-0997">Cell inner membrane</keyword>
<dbReference type="PANTHER" id="PTHR30627">
    <property type="entry name" value="PEPTIDOGLYCAN D,D-TRANSPEPTIDASE"/>
    <property type="match status" value="1"/>
</dbReference>
<evidence type="ECO:0000313" key="17">
    <source>
        <dbReference type="EMBL" id="HEB96423.1"/>
    </source>
</evidence>
<dbReference type="GO" id="GO:0005886">
    <property type="term" value="C:plasma membrane"/>
    <property type="evidence" value="ECO:0007669"/>
    <property type="project" value="UniProtKB-SubCell"/>
</dbReference>
<dbReference type="GO" id="GO:0071555">
    <property type="term" value="P:cell wall organization"/>
    <property type="evidence" value="ECO:0007669"/>
    <property type="project" value="UniProtKB-KW"/>
</dbReference>
<dbReference type="InterPro" id="IPR050515">
    <property type="entry name" value="Beta-lactam/transpept"/>
</dbReference>
<dbReference type="InterPro" id="IPR001460">
    <property type="entry name" value="PCN-bd_Tpept"/>
</dbReference>
<comment type="similarity">
    <text evidence="14">Belongs to the transpeptidase family. MrdA subfamily.</text>
</comment>
<evidence type="ECO:0000256" key="5">
    <source>
        <dbReference type="ARBA" id="ARBA00022645"/>
    </source>
</evidence>
<evidence type="ECO:0000259" key="15">
    <source>
        <dbReference type="Pfam" id="PF00905"/>
    </source>
</evidence>
<keyword evidence="3 14" id="KW-1003">Cell membrane</keyword>
<keyword evidence="13 14" id="KW-0961">Cell wall biogenesis/degradation</keyword>
<evidence type="ECO:0000256" key="11">
    <source>
        <dbReference type="ARBA" id="ARBA00022989"/>
    </source>
</evidence>
<keyword evidence="9 14" id="KW-0133">Cell shape</keyword>
<feature type="active site" description="Acyl-ester intermediate" evidence="14">
    <location>
        <position position="328"/>
    </location>
</feature>
<dbReference type="InterPro" id="IPR012338">
    <property type="entry name" value="Beta-lactam/transpept-like"/>
</dbReference>
<evidence type="ECO:0000256" key="9">
    <source>
        <dbReference type="ARBA" id="ARBA00022960"/>
    </source>
</evidence>
<dbReference type="EC" id="3.4.16.4" evidence="14"/>
<dbReference type="GO" id="GO:0071972">
    <property type="term" value="F:peptidoglycan L,D-transpeptidase activity"/>
    <property type="evidence" value="ECO:0007669"/>
    <property type="project" value="TreeGrafter"/>
</dbReference>
<keyword evidence="6 14" id="KW-0645">Protease</keyword>